<evidence type="ECO:0000256" key="1">
    <source>
        <dbReference type="ARBA" id="ARBA00022723"/>
    </source>
</evidence>
<accession>A0ABV2Q691</accession>
<proteinExistence type="predicted"/>
<comment type="caution">
    <text evidence="3">The sequence shown here is derived from an EMBL/GenBank/DDBJ whole genome shotgun (WGS) entry which is preliminary data.</text>
</comment>
<name>A0ABV2Q691_9BURK</name>
<dbReference type="InterPro" id="IPR036663">
    <property type="entry name" value="Fumarylacetoacetase_C_sf"/>
</dbReference>
<evidence type="ECO:0000313" key="4">
    <source>
        <dbReference type="Proteomes" id="UP001549320"/>
    </source>
</evidence>
<dbReference type="Gene3D" id="3.90.850.10">
    <property type="entry name" value="Fumarylacetoacetase-like, C-terminal domain"/>
    <property type="match status" value="1"/>
</dbReference>
<keyword evidence="4" id="KW-1185">Reference proteome</keyword>
<keyword evidence="1" id="KW-0479">Metal-binding</keyword>
<feature type="domain" description="Fumarylacetoacetase-like C-terminal" evidence="2">
    <location>
        <begin position="103"/>
        <end position="314"/>
    </location>
</feature>
<dbReference type="PANTHER" id="PTHR11820">
    <property type="entry name" value="ACYLPYRUVASE"/>
    <property type="match status" value="1"/>
</dbReference>
<evidence type="ECO:0000313" key="3">
    <source>
        <dbReference type="EMBL" id="MET4576539.1"/>
    </source>
</evidence>
<evidence type="ECO:0000259" key="2">
    <source>
        <dbReference type="Pfam" id="PF01557"/>
    </source>
</evidence>
<protein>
    <submittedName>
        <fullName evidence="3">2-keto-4-pentenoate hydratase/2-oxohepta-3-ene-1,7-dioic acid hydratase in catechol pathway</fullName>
    </submittedName>
</protein>
<dbReference type="PANTHER" id="PTHR11820:SF7">
    <property type="entry name" value="ACYLPYRUVASE FAHD1, MITOCHONDRIAL"/>
    <property type="match status" value="1"/>
</dbReference>
<gene>
    <name evidence="3" type="ORF">ABIE13_001648</name>
</gene>
<dbReference type="Pfam" id="PF01557">
    <property type="entry name" value="FAA_hydrolase"/>
    <property type="match status" value="1"/>
</dbReference>
<dbReference type="Proteomes" id="UP001549320">
    <property type="component" value="Unassembled WGS sequence"/>
</dbReference>
<dbReference type="EMBL" id="JBEPSH010000003">
    <property type="protein sequence ID" value="MET4576539.1"/>
    <property type="molecule type" value="Genomic_DNA"/>
</dbReference>
<sequence>MNLPYLEAMKFFTYEIDSTRPRLGVVQGEGGAFDVAELLKHSQAVENEDPIPQDLLSLIELPDQGESIMAAISAAPQAAKDKSQINLQSIVWRAPIIRPRRNVFCVGRNYKAHIIEGNLARGRNINDFPKAVEFFTKPPSTVRGHQSAVSHHQASTQKLDYEVELAIVIGKRGINIAEKDAMDHVFGYTIVNDITARDLQDLHGQWFKGKGLDGTCPMGPYVVPSKFIEQPHKLRIALSVNGEPRQDSNTADLLFSIPQIVSQLSNGMALEPGDVIATGTPSGVGLGLTPQKFLQPGDVITAYIESIGELTNTIGSGD</sequence>
<organism evidence="3 4">
    <name type="scientific">Ottowia thiooxydans</name>
    <dbReference type="NCBI Taxonomy" id="219182"/>
    <lineage>
        <taxon>Bacteria</taxon>
        <taxon>Pseudomonadati</taxon>
        <taxon>Pseudomonadota</taxon>
        <taxon>Betaproteobacteria</taxon>
        <taxon>Burkholderiales</taxon>
        <taxon>Comamonadaceae</taxon>
        <taxon>Ottowia</taxon>
    </lineage>
</organism>
<reference evidence="3 4" key="1">
    <citation type="submission" date="2024-06" db="EMBL/GenBank/DDBJ databases">
        <title>Sorghum-associated microbial communities from plants grown in Nebraska, USA.</title>
        <authorList>
            <person name="Schachtman D."/>
        </authorList>
    </citation>
    <scope>NUCLEOTIDE SEQUENCE [LARGE SCALE GENOMIC DNA]</scope>
    <source>
        <strain evidence="3 4">2709</strain>
    </source>
</reference>
<dbReference type="InterPro" id="IPR011234">
    <property type="entry name" value="Fumarylacetoacetase-like_C"/>
</dbReference>
<dbReference type="SUPFAM" id="SSF56529">
    <property type="entry name" value="FAH"/>
    <property type="match status" value="1"/>
</dbReference>